<dbReference type="AlphaFoldDB" id="A0A6J6IYF5"/>
<gene>
    <name evidence="1" type="ORF">UFOPK1961_00672</name>
</gene>
<dbReference type="EMBL" id="CAEZVJ010000064">
    <property type="protein sequence ID" value="CAB4629636.1"/>
    <property type="molecule type" value="Genomic_DNA"/>
</dbReference>
<proteinExistence type="predicted"/>
<accession>A0A6J6IYF5</accession>
<organism evidence="1">
    <name type="scientific">freshwater metagenome</name>
    <dbReference type="NCBI Taxonomy" id="449393"/>
    <lineage>
        <taxon>unclassified sequences</taxon>
        <taxon>metagenomes</taxon>
        <taxon>ecological metagenomes</taxon>
    </lineage>
</organism>
<sequence length="89" mass="9858">MFITQLVLDLQTGTVSESRPDREVFANEIMRQNPTAIFHASNIGTATAGAVMWMSGRMDVFTQPQEIVELANAALEWQVQHLVNSIPVS</sequence>
<evidence type="ECO:0000313" key="1">
    <source>
        <dbReference type="EMBL" id="CAB4629636.1"/>
    </source>
</evidence>
<name>A0A6J6IYF5_9ZZZZ</name>
<protein>
    <submittedName>
        <fullName evidence="1">Unannotated protein</fullName>
    </submittedName>
</protein>
<reference evidence="1" key="1">
    <citation type="submission" date="2020-05" db="EMBL/GenBank/DDBJ databases">
        <authorList>
            <person name="Chiriac C."/>
            <person name="Salcher M."/>
            <person name="Ghai R."/>
            <person name="Kavagutti S V."/>
        </authorList>
    </citation>
    <scope>NUCLEOTIDE SEQUENCE</scope>
</reference>